<gene>
    <name evidence="1" type="ORF">BRZCDTV_312</name>
</gene>
<sequence length="170" mass="20475">MSYASLFAPSPFLDLPAEVWDNIFSFSHGEENKNQVYKRVFSVQKKREMDSVLPRQNRSMKENKFLPREEDLDLEVEPRRRRSRSKPFAKKAKHPLKKRIVKQKKIISHEENLYQQSLDDPHDYITDGPDDNFCDDYYDDLYKEHMSYYLSMSFVDYYEIEWASDDESHD</sequence>
<proteinExistence type="predicted"/>
<dbReference type="EMBL" id="LT994651">
    <property type="protein sequence ID" value="SPN79389.1"/>
    <property type="molecule type" value="Genomic_DNA"/>
</dbReference>
<evidence type="ECO:0000313" key="2">
    <source>
        <dbReference type="Proteomes" id="UP000273054"/>
    </source>
</evidence>
<name>A0A2R8FEH1_9VIRU</name>
<reference evidence="1" key="1">
    <citation type="submission" date="2018-03" db="EMBL/GenBank/DDBJ databases">
        <authorList>
            <consortium name="Urmite Genomes"/>
        </authorList>
    </citation>
    <scope>NUCLEOTIDE SEQUENCE [LARGE SCALE GENOMIC DNA]</scope>
    <source>
        <strain evidence="1">IHUMI-27.7</strain>
    </source>
</reference>
<organism evidence="1">
    <name type="scientific">Brazilian cedratvirus IHUMI</name>
    <dbReference type="NCBI Taxonomy" id="2126980"/>
    <lineage>
        <taxon>Viruses</taxon>
        <taxon>Pithoviruses</taxon>
        <taxon>Orthocedratvirinae</taxon>
        <taxon>Alphacedratvirus</taxon>
        <taxon>Alphacedratvirus brasiliense</taxon>
    </lineage>
</organism>
<protein>
    <submittedName>
        <fullName evidence="1">Uncharacterized protein</fullName>
    </submittedName>
</protein>
<dbReference type="Proteomes" id="UP000273054">
    <property type="component" value="Segment"/>
</dbReference>
<accession>A0A2R8FEH1</accession>
<evidence type="ECO:0000313" key="1">
    <source>
        <dbReference type="EMBL" id="SPN79389.1"/>
    </source>
</evidence>
<keyword evidence="2" id="KW-1185">Reference proteome</keyword>